<keyword evidence="4" id="KW-1185">Reference proteome</keyword>
<protein>
    <submittedName>
        <fullName evidence="3">Anti-sigma factor</fullName>
    </submittedName>
</protein>
<evidence type="ECO:0000259" key="2">
    <source>
        <dbReference type="Pfam" id="PF13800"/>
    </source>
</evidence>
<accession>A0ABY4GSM9</accession>
<evidence type="ECO:0000313" key="3">
    <source>
        <dbReference type="EMBL" id="UOQ87402.1"/>
    </source>
</evidence>
<dbReference type="Proteomes" id="UP000831537">
    <property type="component" value="Chromosome"/>
</dbReference>
<gene>
    <name evidence="3" type="ORF">MUN87_02465</name>
</gene>
<feature type="domain" description="Sigma factor regulator C-terminal" evidence="1">
    <location>
        <begin position="123"/>
        <end position="299"/>
    </location>
</feature>
<dbReference type="InterPro" id="IPR029101">
    <property type="entry name" value="Sigma_reg_N"/>
</dbReference>
<sequence length="308" mass="35130">MGLFIAFTIIAIIFTAIYYSWGKPDRLEVYRNIIDHTLTITDPYGYMGATSMHTKTYFGLEATREQNKIVGHERIMVGEWQVNFLFSSMSLPEEENYGRQSQEQPAFAFPGLGTRGMSDWNQLENLSEGTVVSGYVSFSELLETKEVFDLLEGKNIDLLWLAVDTGGEDKVPTKGTIFDPIGFPSFPIWHDDDFIVTEHSEEDSGWLGGKVVSESAVSPEYEEGDYAVLHEQFIKTLKFLKQHENKADKLVWGELNISERLNYLEEHGFQHYGAVITGPTKEILKLQNDDSIAELEVDEVAFWNWNEQ</sequence>
<dbReference type="RefSeq" id="WP_244747857.1">
    <property type="nucleotide sequence ID" value="NZ_CP095071.1"/>
</dbReference>
<proteinExistence type="predicted"/>
<dbReference type="Pfam" id="PF13800">
    <property type="entry name" value="Sigma_reg_N"/>
    <property type="match status" value="1"/>
</dbReference>
<dbReference type="InterPro" id="IPR025672">
    <property type="entry name" value="Sigma_reg_C_dom"/>
</dbReference>
<evidence type="ECO:0000313" key="4">
    <source>
        <dbReference type="Proteomes" id="UP000831537"/>
    </source>
</evidence>
<reference evidence="3 4" key="1">
    <citation type="submission" date="2022-04" db="EMBL/GenBank/DDBJ databases">
        <title>Gracilibacillus sp. isolated from saltern.</title>
        <authorList>
            <person name="Won M."/>
            <person name="Lee C.-M."/>
            <person name="Woen H.-Y."/>
            <person name="Kwon S.-W."/>
        </authorList>
    </citation>
    <scope>NUCLEOTIDE SEQUENCE [LARGE SCALE GENOMIC DNA]</scope>
    <source>
        <strain evidence="3 4">SSPM10-3</strain>
    </source>
</reference>
<name>A0ABY4GSM9_9BACI</name>
<dbReference type="EMBL" id="CP095071">
    <property type="protein sequence ID" value="UOQ87402.1"/>
    <property type="molecule type" value="Genomic_DNA"/>
</dbReference>
<feature type="domain" description="Sigma factor regulator N-terminal" evidence="2">
    <location>
        <begin position="4"/>
        <end position="75"/>
    </location>
</feature>
<organism evidence="3 4">
    <name type="scientific">Gracilibacillus salinarum</name>
    <dbReference type="NCBI Taxonomy" id="2932255"/>
    <lineage>
        <taxon>Bacteria</taxon>
        <taxon>Bacillati</taxon>
        <taxon>Bacillota</taxon>
        <taxon>Bacilli</taxon>
        <taxon>Bacillales</taxon>
        <taxon>Bacillaceae</taxon>
        <taxon>Gracilibacillus</taxon>
    </lineage>
</organism>
<dbReference type="Pfam" id="PF13791">
    <property type="entry name" value="Sigma_reg_C"/>
    <property type="match status" value="1"/>
</dbReference>
<evidence type="ECO:0000259" key="1">
    <source>
        <dbReference type="Pfam" id="PF13791"/>
    </source>
</evidence>